<protein>
    <submittedName>
        <fullName evidence="3">Uncharacterized protein</fullName>
    </submittedName>
</protein>
<dbReference type="GO" id="GO:0005634">
    <property type="term" value="C:nucleus"/>
    <property type="evidence" value="ECO:0007669"/>
    <property type="project" value="TreeGrafter"/>
</dbReference>
<dbReference type="Proteomes" id="UP000515153">
    <property type="component" value="Chromosome I"/>
</dbReference>
<feature type="compositionally biased region" description="Basic and acidic residues" evidence="1">
    <location>
        <begin position="302"/>
        <end position="329"/>
    </location>
</feature>
<dbReference type="PANTHER" id="PTHR16291">
    <property type="entry name" value="NUCLEAR CAP-BINDING PROTEIN SUBUNIT 3"/>
    <property type="match status" value="1"/>
</dbReference>
<feature type="compositionally biased region" description="Basic residues" evidence="1">
    <location>
        <begin position="240"/>
        <end position="259"/>
    </location>
</feature>
<reference evidence="3" key="2">
    <citation type="submission" date="2019-10" db="EMBL/GenBank/DDBJ databases">
        <authorList>
            <consortium name="NCBI Genome Project"/>
        </authorList>
    </citation>
    <scope>NUCLEOTIDE SEQUENCE</scope>
    <source>
        <strain evidence="3">NI907</strain>
    </source>
</reference>
<feature type="region of interest" description="Disordered" evidence="1">
    <location>
        <begin position="422"/>
        <end position="442"/>
    </location>
</feature>
<gene>
    <name evidence="3" type="ORF">PgNI_05980</name>
</gene>
<keyword evidence="2" id="KW-1185">Reference proteome</keyword>
<name>A0A6P8B6S5_PYRGI</name>
<evidence type="ECO:0000313" key="3">
    <source>
        <dbReference type="RefSeq" id="XP_030982719.1"/>
    </source>
</evidence>
<feature type="compositionally biased region" description="Basic and acidic residues" evidence="1">
    <location>
        <begin position="193"/>
        <end position="216"/>
    </location>
</feature>
<feature type="region of interest" description="Disordered" evidence="1">
    <location>
        <begin position="29"/>
        <end position="58"/>
    </location>
</feature>
<dbReference type="GO" id="GO:0000340">
    <property type="term" value="F:RNA 7-methylguanosine cap binding"/>
    <property type="evidence" value="ECO:0007669"/>
    <property type="project" value="InterPro"/>
</dbReference>
<feature type="region of interest" description="Disordered" evidence="1">
    <location>
        <begin position="179"/>
        <end position="398"/>
    </location>
</feature>
<dbReference type="Pfam" id="PF10309">
    <property type="entry name" value="NCBP3"/>
    <property type="match status" value="1"/>
</dbReference>
<reference evidence="3" key="3">
    <citation type="submission" date="2025-08" db="UniProtKB">
        <authorList>
            <consortium name="RefSeq"/>
        </authorList>
    </citation>
    <scope>IDENTIFICATION</scope>
    <source>
        <strain evidence="3">NI907</strain>
    </source>
</reference>
<feature type="compositionally biased region" description="Acidic residues" evidence="1">
    <location>
        <begin position="29"/>
        <end position="45"/>
    </location>
</feature>
<feature type="compositionally biased region" description="Basic and acidic residues" evidence="1">
    <location>
        <begin position="274"/>
        <end position="285"/>
    </location>
</feature>
<proteinExistence type="predicted"/>
<sequence>MDDFDIEMGDVETFPATSYDADDILPVDDDILSADDAQEPGEVDESPNATTPGADDNTVIPTKVHLRGLDTMSPEDIKSYFNQHAGGMRYDRVEWIDDTSANLLFGSESAAAEALVFLSAIEITNPTALPPRELLSAKPYTAKPDVVLQVRFAVASDRKVAGAAARSRFYLLNPEYERQERNQRRGGHRGGNRYRDRDDYDRRYYNRNDGGRYDERYEYDDENAAPFDVNLYDDDESSLSKRKPRARRSRSRSGSRSRPRSGGSGSDGSGRPDNSGKELFPDLGKKKERRSGVRNRSASPARSDRDGDVRMDGERTRSSAVRNRDKAQQIKELFPNKLASGGKVAQMDRVDKVDSVSKRLSDRITTRPQPATSVTTGSGDTLNIRGISRSQAGDAGTGISIKGRATAKELFPEKLGNAGKELFADRIEGRGRPRRKAEDSFY</sequence>
<feature type="compositionally biased region" description="Basic and acidic residues" evidence="1">
    <location>
        <begin position="346"/>
        <end position="365"/>
    </location>
</feature>
<accession>A0A6P8B6S5</accession>
<dbReference type="OrthoDB" id="422106at2759"/>
<dbReference type="KEGG" id="pgri:PgNI_05980"/>
<evidence type="ECO:0000256" key="1">
    <source>
        <dbReference type="SAM" id="MobiDB-lite"/>
    </source>
</evidence>
<organism evidence="2 3">
    <name type="scientific">Pyricularia grisea</name>
    <name type="common">Crabgrass-specific blast fungus</name>
    <name type="synonym">Magnaporthe grisea</name>
    <dbReference type="NCBI Taxonomy" id="148305"/>
    <lineage>
        <taxon>Eukaryota</taxon>
        <taxon>Fungi</taxon>
        <taxon>Dikarya</taxon>
        <taxon>Ascomycota</taxon>
        <taxon>Pezizomycotina</taxon>
        <taxon>Sordariomycetes</taxon>
        <taxon>Sordariomycetidae</taxon>
        <taxon>Magnaporthales</taxon>
        <taxon>Pyriculariaceae</taxon>
        <taxon>Pyricularia</taxon>
    </lineage>
</organism>
<evidence type="ECO:0000313" key="2">
    <source>
        <dbReference type="Proteomes" id="UP000515153"/>
    </source>
</evidence>
<dbReference type="AlphaFoldDB" id="A0A6P8B6S5"/>
<dbReference type="GO" id="GO:0003729">
    <property type="term" value="F:mRNA binding"/>
    <property type="evidence" value="ECO:0007669"/>
    <property type="project" value="InterPro"/>
</dbReference>
<dbReference type="InterPro" id="IPR019416">
    <property type="entry name" value="NCBP3"/>
</dbReference>
<dbReference type="PANTHER" id="PTHR16291:SF0">
    <property type="entry name" value="NUCLEAR CAP-BINDING PROTEIN SUBUNIT 3"/>
    <property type="match status" value="1"/>
</dbReference>
<reference evidence="2 3" key="1">
    <citation type="journal article" date="2019" name="Mol. Biol. Evol.">
        <title>Blast fungal genomes show frequent chromosomal changes, gene gains and losses, and effector gene turnover.</title>
        <authorList>
            <person name="Gomez Luciano L.B."/>
            <person name="Jason Tsai I."/>
            <person name="Chuma I."/>
            <person name="Tosa Y."/>
            <person name="Chen Y.H."/>
            <person name="Li J.Y."/>
            <person name="Li M.Y."/>
            <person name="Jade Lu M.Y."/>
            <person name="Nakayashiki H."/>
            <person name="Li W.H."/>
        </authorList>
    </citation>
    <scope>NUCLEOTIDE SEQUENCE [LARGE SCALE GENOMIC DNA]</scope>
    <source>
        <strain evidence="2 3">NI907</strain>
    </source>
</reference>
<feature type="compositionally biased region" description="Polar residues" evidence="1">
    <location>
        <begin position="366"/>
        <end position="381"/>
    </location>
</feature>
<dbReference type="RefSeq" id="XP_030982719.1">
    <property type="nucleotide sequence ID" value="XM_031126009.1"/>
</dbReference>
<dbReference type="GeneID" id="41960918"/>